<comment type="caution">
    <text evidence="1">The sequence shown here is derived from an EMBL/GenBank/DDBJ whole genome shotgun (WGS) entry which is preliminary data.</text>
</comment>
<evidence type="ECO:0000313" key="2">
    <source>
        <dbReference type="Proteomes" id="UP000240989"/>
    </source>
</evidence>
<gene>
    <name evidence="1" type="ORF">C0W27_20860</name>
</gene>
<dbReference type="EMBL" id="PYOU01000027">
    <property type="protein sequence ID" value="PSX03947.1"/>
    <property type="molecule type" value="Genomic_DNA"/>
</dbReference>
<dbReference type="Pfam" id="PF11284">
    <property type="entry name" value="DUF3085"/>
    <property type="match status" value="1"/>
</dbReference>
<protein>
    <submittedName>
        <fullName evidence="1">DUF3085 domain-containing protein</fullName>
    </submittedName>
</protein>
<reference evidence="1 2" key="1">
    <citation type="submission" date="2018-01" db="EMBL/GenBank/DDBJ databases">
        <title>Whole genome sequencing of Histamine producing bacteria.</title>
        <authorList>
            <person name="Butler K."/>
        </authorList>
    </citation>
    <scope>NUCLEOTIDE SEQUENCE [LARGE SCALE GENOMIC DNA]</scope>
    <source>
        <strain evidence="1 2">A6-1</strain>
    </source>
</reference>
<name>A0ABX5GZ75_PHOAN</name>
<evidence type="ECO:0000313" key="1">
    <source>
        <dbReference type="EMBL" id="PSX03947.1"/>
    </source>
</evidence>
<dbReference type="RefSeq" id="WP_052957755.1">
    <property type="nucleotide sequence ID" value="NZ_JZSW01000007.1"/>
</dbReference>
<proteinExistence type="predicted"/>
<dbReference type="InterPro" id="IPR021436">
    <property type="entry name" value="DUF3085"/>
</dbReference>
<keyword evidence="2" id="KW-1185">Reference proteome</keyword>
<accession>A0ABX5GZ75</accession>
<organism evidence="1 2">
    <name type="scientific">Photobacterium angustum</name>
    <dbReference type="NCBI Taxonomy" id="661"/>
    <lineage>
        <taxon>Bacteria</taxon>
        <taxon>Pseudomonadati</taxon>
        <taxon>Pseudomonadota</taxon>
        <taxon>Gammaproteobacteria</taxon>
        <taxon>Vibrionales</taxon>
        <taxon>Vibrionaceae</taxon>
        <taxon>Photobacterium</taxon>
    </lineage>
</organism>
<dbReference type="Proteomes" id="UP000240989">
    <property type="component" value="Unassembled WGS sequence"/>
</dbReference>
<sequence length="152" mass="17037">MGVAKFKVTELLSVLAAIEKANEFNPSFTDGFKSDLYPDNKVVDKNGNELESVDFETPDLSLIDKSLVEPKVMLKKDEGLYLMCNVAGKKSPLAYAEGCNPNTDNDYYDKSREIAGGDDFCEYLPISFFFKAVANKRILHLEITSEKIEISY</sequence>